<dbReference type="NCBIfam" id="TIGR03287">
    <property type="entry name" value="methan_mark_16"/>
    <property type="match status" value="1"/>
</dbReference>
<dbReference type="InterPro" id="IPR050572">
    <property type="entry name" value="Fe-S_Ferredoxin"/>
</dbReference>
<dbReference type="PROSITE" id="PS00198">
    <property type="entry name" value="4FE4S_FER_1"/>
    <property type="match status" value="1"/>
</dbReference>
<dbReference type="EMBL" id="JXOJ01000002">
    <property type="protein sequence ID" value="KLK88762.1"/>
    <property type="molecule type" value="Genomic_DNA"/>
</dbReference>
<dbReference type="PROSITE" id="PS51379">
    <property type="entry name" value="4FE4S_FER_2"/>
    <property type="match status" value="2"/>
</dbReference>
<dbReference type="InterPro" id="IPR017896">
    <property type="entry name" value="4Fe4S_Fe-S-bd"/>
</dbReference>
<dbReference type="AlphaFoldDB" id="A0A0H1R7Z2"/>
<keyword evidence="1" id="KW-0004">4Fe-4S</keyword>
<evidence type="ECO:0000256" key="4">
    <source>
        <dbReference type="ARBA" id="ARBA00023014"/>
    </source>
</evidence>
<keyword evidence="7" id="KW-1185">Reference proteome</keyword>
<feature type="domain" description="4Fe-4S ferredoxin-type" evidence="5">
    <location>
        <begin position="339"/>
        <end position="368"/>
    </location>
</feature>
<protein>
    <submittedName>
        <fullName evidence="6">Methanogeneis marker protein 16</fullName>
    </submittedName>
</protein>
<evidence type="ECO:0000256" key="3">
    <source>
        <dbReference type="ARBA" id="ARBA00023004"/>
    </source>
</evidence>
<dbReference type="OrthoDB" id="53379at2157"/>
<dbReference type="InterPro" id="IPR017900">
    <property type="entry name" value="4Fe4S_Fe_S_CS"/>
</dbReference>
<dbReference type="Pfam" id="PF01837">
    <property type="entry name" value="HcyBio"/>
    <property type="match status" value="1"/>
</dbReference>
<name>A0A0H1R7Z2_9EURY</name>
<organism evidence="6 7">
    <name type="scientific">Methanoculleus sediminis</name>
    <dbReference type="NCBI Taxonomy" id="1550566"/>
    <lineage>
        <taxon>Archaea</taxon>
        <taxon>Methanobacteriati</taxon>
        <taxon>Methanobacteriota</taxon>
        <taxon>Stenosarchaea group</taxon>
        <taxon>Methanomicrobia</taxon>
        <taxon>Methanomicrobiales</taxon>
        <taxon>Methanomicrobiaceae</taxon>
        <taxon>Methanoculleus</taxon>
    </lineage>
</organism>
<dbReference type="Pfam" id="PF00037">
    <property type="entry name" value="Fer4"/>
    <property type="match status" value="1"/>
</dbReference>
<evidence type="ECO:0000313" key="7">
    <source>
        <dbReference type="Proteomes" id="UP000035301"/>
    </source>
</evidence>
<dbReference type="Proteomes" id="UP000035301">
    <property type="component" value="Unassembled WGS sequence"/>
</dbReference>
<dbReference type="Gene3D" id="3.30.70.20">
    <property type="match status" value="1"/>
</dbReference>
<keyword evidence="4" id="KW-0411">Iron-sulfur</keyword>
<dbReference type="PANTHER" id="PTHR43687">
    <property type="entry name" value="ADENYLYLSULFATE REDUCTASE, BETA SUBUNIT"/>
    <property type="match status" value="1"/>
</dbReference>
<sequence length="413" mass="44042">MKTITEIDEKIRNGSAVVYTAAEFKRLVREGADVTAAEVDVVTTGTSGVMSGTAAILSVPVAAPGTFERADRAWLNGVPCMPGPCPNERLGLVDLIVSGTAHAGAGYGGGHLFRDIVEGREIEVLVEAADRSIEARVTLEDFAYARIFTTRSAFKNYTAYLNTRPSRVTTIFSVTGLEGPCREVSVSGCGEINPLQNDPARLAIRDGTPILLNGSAGLVTGEGTRSTPERPNLTVIADMAGMQPRYMGGFKTSAGPECITSLGIAIPVLDDRQVAALRVLDEDIPLPVADINTRTVLDEATYADVWQRPDREVTYYPEWCEGCSACAAAAVCPTGAFARETGIDRDRCLACTACLAACPNNALEAGEGSLRVRGRKVPITLRQSGRTLAEDLCRDLKEMVLDGRFTFTGGAMR</sequence>
<gene>
    <name evidence="6" type="ORF">SZ63_07215</name>
</gene>
<proteinExistence type="predicted"/>
<dbReference type="RefSeq" id="WP_048183253.1">
    <property type="nucleotide sequence ID" value="NZ_JXOJ01000002.1"/>
</dbReference>
<keyword evidence="3" id="KW-0408">Iron</keyword>
<feature type="domain" description="4Fe-4S ferredoxin-type" evidence="5">
    <location>
        <begin position="311"/>
        <end position="337"/>
    </location>
</feature>
<dbReference type="PATRIC" id="fig|1550566.3.peg.1565"/>
<dbReference type="GO" id="GO:0016491">
    <property type="term" value="F:oxidoreductase activity"/>
    <property type="evidence" value="ECO:0007669"/>
    <property type="project" value="UniProtKB-ARBA"/>
</dbReference>
<dbReference type="InterPro" id="IPR017677">
    <property type="entry name" value="Methan_mark_16"/>
</dbReference>
<accession>A0A0H1R7Z2</accession>
<dbReference type="InterPro" id="IPR002708">
    <property type="entry name" value="HcyBio"/>
</dbReference>
<evidence type="ECO:0000256" key="2">
    <source>
        <dbReference type="ARBA" id="ARBA00022723"/>
    </source>
</evidence>
<reference evidence="6 7" key="1">
    <citation type="journal article" date="2015" name="Int. J. Syst. Evol. Microbiol.">
        <title>Methanoculleus sediminis sp. nov., a methanogen from sediments near a submarine mud volcano.</title>
        <authorList>
            <person name="Chen S.C."/>
            <person name="Chen M.F."/>
            <person name="Lai M.C."/>
            <person name="Weng C.Y."/>
            <person name="Wu S.Y."/>
            <person name="Lin S."/>
            <person name="Yang T.F."/>
            <person name="Chen P.C."/>
        </authorList>
    </citation>
    <scope>NUCLEOTIDE SEQUENCE [LARGE SCALE GENOMIC DNA]</scope>
    <source>
        <strain evidence="6 7">S3Fa</strain>
    </source>
</reference>
<evidence type="ECO:0000256" key="1">
    <source>
        <dbReference type="ARBA" id="ARBA00022485"/>
    </source>
</evidence>
<comment type="caution">
    <text evidence="6">The sequence shown here is derived from an EMBL/GenBank/DDBJ whole genome shotgun (WGS) entry which is preliminary data.</text>
</comment>
<evidence type="ECO:0000313" key="6">
    <source>
        <dbReference type="EMBL" id="KLK88762.1"/>
    </source>
</evidence>
<keyword evidence="2" id="KW-0479">Metal-binding</keyword>
<dbReference type="STRING" id="1550566.SZ63_07215"/>
<dbReference type="PANTHER" id="PTHR43687:SF3">
    <property type="entry name" value="4FE-4S FERREDOXIN-TYPE DOMAIN-CONTAINING PROTEIN"/>
    <property type="match status" value="1"/>
</dbReference>
<dbReference type="SUPFAM" id="SSF54862">
    <property type="entry name" value="4Fe-4S ferredoxins"/>
    <property type="match status" value="1"/>
</dbReference>
<dbReference type="GO" id="GO:0046872">
    <property type="term" value="F:metal ion binding"/>
    <property type="evidence" value="ECO:0007669"/>
    <property type="project" value="UniProtKB-KW"/>
</dbReference>
<dbReference type="GO" id="GO:0051539">
    <property type="term" value="F:4 iron, 4 sulfur cluster binding"/>
    <property type="evidence" value="ECO:0007669"/>
    <property type="project" value="UniProtKB-KW"/>
</dbReference>
<evidence type="ECO:0000259" key="5">
    <source>
        <dbReference type="PROSITE" id="PS51379"/>
    </source>
</evidence>